<proteinExistence type="evidence at transcript level"/>
<evidence type="ECO:0000256" key="1">
    <source>
        <dbReference type="PROSITE-ProRule" id="PRU00176"/>
    </source>
</evidence>
<dbReference type="CDD" id="cd19757">
    <property type="entry name" value="Bbox1"/>
    <property type="match status" value="1"/>
</dbReference>
<dbReference type="Pfam" id="PF00076">
    <property type="entry name" value="RRM_1"/>
    <property type="match status" value="1"/>
</dbReference>
<dbReference type="PROSITE" id="PS50102">
    <property type="entry name" value="RRM"/>
    <property type="match status" value="1"/>
</dbReference>
<dbReference type="FunFam" id="3.30.70.330:FF:001423">
    <property type="entry name" value="Feminization Of Germline"/>
    <property type="match status" value="1"/>
</dbReference>
<dbReference type="GO" id="GO:0005634">
    <property type="term" value="C:nucleus"/>
    <property type="evidence" value="ECO:0007669"/>
    <property type="project" value="TreeGrafter"/>
</dbReference>
<dbReference type="Pfam" id="PF16367">
    <property type="entry name" value="RRM_7"/>
    <property type="match status" value="1"/>
</dbReference>
<dbReference type="HOGENOM" id="CLU_1134435_0_0_1"/>
<dbReference type="GO" id="GO:0003730">
    <property type="term" value="F:mRNA 3'-UTR binding"/>
    <property type="evidence" value="ECO:0007669"/>
    <property type="project" value="InterPro"/>
</dbReference>
<dbReference type="EMBL" id="AY589600">
    <property type="protein sequence ID" value="AAT72434.1"/>
    <property type="molecule type" value="mRNA"/>
</dbReference>
<dbReference type="PANTHER" id="PTHR12566">
    <property type="entry name" value="CYTOPLASMIC POLYADENYLATION ELEMENT BINDING PROTEIN CPEB"/>
    <property type="match status" value="1"/>
</dbReference>
<feature type="domain" description="RRM" evidence="3">
    <location>
        <begin position="325"/>
        <end position="405"/>
    </location>
</feature>
<protein>
    <submittedName>
        <fullName evidence="4">FOG-1L</fullName>
    </submittedName>
</protein>
<organism evidence="4">
    <name type="scientific">Caenorhabditis japonica</name>
    <dbReference type="NCBI Taxonomy" id="281687"/>
    <lineage>
        <taxon>Eukaryota</taxon>
        <taxon>Metazoa</taxon>
        <taxon>Ecdysozoa</taxon>
        <taxon>Nematoda</taxon>
        <taxon>Chromadorea</taxon>
        <taxon>Rhabditida</taxon>
        <taxon>Rhabditina</taxon>
        <taxon>Rhabditomorpha</taxon>
        <taxon>Rhabditoidea</taxon>
        <taxon>Rhabditidae</taxon>
        <taxon>Peloderinae</taxon>
        <taxon>Caenorhabditis</taxon>
    </lineage>
</organism>
<evidence type="ECO:0000259" key="3">
    <source>
        <dbReference type="PROSITE" id="PS50102"/>
    </source>
</evidence>
<evidence type="ECO:0000256" key="2">
    <source>
        <dbReference type="SAM" id="MobiDB-lite"/>
    </source>
</evidence>
<dbReference type="GO" id="GO:0043022">
    <property type="term" value="F:ribosome binding"/>
    <property type="evidence" value="ECO:0007669"/>
    <property type="project" value="TreeGrafter"/>
</dbReference>
<reference evidence="4" key="1">
    <citation type="journal article" date="2004" name="Genome Res.">
        <title>A phylogeny of Caenorhabditis reveals frequent loss of introns during nematode evolution.</title>
        <authorList>
            <person name="Cho S."/>
            <person name="Jin S.W."/>
            <person name="Cohen A."/>
            <person name="Ellis R.E."/>
        </authorList>
    </citation>
    <scope>NUCLEOTIDE SEQUENCE</scope>
</reference>
<dbReference type="InterPro" id="IPR012677">
    <property type="entry name" value="Nucleotide-bd_a/b_plait_sf"/>
</dbReference>
<dbReference type="SUPFAM" id="SSF54928">
    <property type="entry name" value="RNA-binding domain, RBD"/>
    <property type="match status" value="1"/>
</dbReference>
<dbReference type="GO" id="GO:0043005">
    <property type="term" value="C:neuron projection"/>
    <property type="evidence" value="ECO:0007669"/>
    <property type="project" value="TreeGrafter"/>
</dbReference>
<dbReference type="GO" id="GO:0008135">
    <property type="term" value="F:translation factor activity, RNA binding"/>
    <property type="evidence" value="ECO:0007669"/>
    <property type="project" value="TreeGrafter"/>
</dbReference>
<dbReference type="SMART" id="SM00360">
    <property type="entry name" value="RRM"/>
    <property type="match status" value="2"/>
</dbReference>
<sequence length="626" mass="71664">MNPLSQREQLRRMYSNGASSPVLTVDPYEQEFRYAPNTFCPQHSRQNSFRKSAPKYGQSSFGQQKIRSERELYEQMQARYSPGLPFDFSNSEFVARFVRENQYRAAMLEMLTPPASASCSRSTLHGATSAPPFFTPRCTSPVPSEDVFTSFRPISEPALGEPGPNSFKGAITMPNGDVVYGGANVYTADRVHDLVKNQRDRTVPRIVSNKVFVGGISHSMNRETINSFFAQFGSVFVDWPVKGPRTNIRGKPIPMSSYSYLFLVYYEEKSVLKLMEACQSPVENEFYVCVPGYIESRIQIRPWFIRNAFYVSKKAMHARVIDIHRTVFVGGLPRIVTASEISQMFSEFGKVLLVTIDIDQDYGYPKGAARVTFERDWSFNKALEKRYLKFDNIDSSKTTIEIKPYVMEDVGCDQCGGLWFNPFLDVYDQLKSCLKTQEKPKSPSFSLENMWTPTSDELGVFDMWKSFHPKDSEHCDAERDEPEERQFLGGYETDKNEIRAGACKFVEMAKKFGLDNEQKVNVGGTDYPIGPDLWYHFVPPPYYEASYEPIKLRVDQQIESHLHLKRVNVCSNKSSYCKEAPCRQYYCPSCSNKLHSGPNQHILMPAGKPERRPRKDKNMYLVTQKS</sequence>
<dbReference type="InterPro" id="IPR035979">
    <property type="entry name" value="RBD_domain_sf"/>
</dbReference>
<dbReference type="InterPro" id="IPR034819">
    <property type="entry name" value="CPEB"/>
</dbReference>
<dbReference type="GO" id="GO:0005737">
    <property type="term" value="C:cytoplasm"/>
    <property type="evidence" value="ECO:0007669"/>
    <property type="project" value="TreeGrafter"/>
</dbReference>
<feature type="region of interest" description="Disordered" evidence="2">
    <location>
        <begin position="603"/>
        <end position="626"/>
    </location>
</feature>
<dbReference type="GO" id="GO:0000900">
    <property type="term" value="F:mRNA regulatory element binding translation repressor activity"/>
    <property type="evidence" value="ECO:0007669"/>
    <property type="project" value="TreeGrafter"/>
</dbReference>
<accession>Q6E3D8</accession>
<dbReference type="InterPro" id="IPR000504">
    <property type="entry name" value="RRM_dom"/>
</dbReference>
<dbReference type="GO" id="GO:0045202">
    <property type="term" value="C:synapse"/>
    <property type="evidence" value="ECO:0007669"/>
    <property type="project" value="TreeGrafter"/>
</dbReference>
<dbReference type="Gene3D" id="3.30.70.330">
    <property type="match status" value="2"/>
</dbReference>
<dbReference type="GO" id="GO:2000766">
    <property type="term" value="P:negative regulation of cytoplasmic translation"/>
    <property type="evidence" value="ECO:0007669"/>
    <property type="project" value="TreeGrafter"/>
</dbReference>
<dbReference type="EMBL" id="AH013914">
    <property type="protein sequence ID" value="AAT72440.1"/>
    <property type="molecule type" value="Genomic_DNA"/>
</dbReference>
<name>Q6E3D8_CAEJA</name>
<evidence type="ECO:0000313" key="4">
    <source>
        <dbReference type="EMBL" id="AAT72440.1"/>
    </source>
</evidence>
<gene>
    <name evidence="4" type="primary">fog-1</name>
</gene>
<dbReference type="PANTHER" id="PTHR12566:SF6">
    <property type="entry name" value="FOG-1 PROTEIN"/>
    <property type="match status" value="1"/>
</dbReference>
<keyword evidence="1" id="KW-0694">RNA-binding</keyword>
<dbReference type="AlphaFoldDB" id="Q6E3D8"/>